<protein>
    <recommendedName>
        <fullName evidence="1">Phosphoadenosine phosphosulphate reductase domain-containing protein</fullName>
    </recommendedName>
</protein>
<proteinExistence type="predicted"/>
<gene>
    <name evidence="2" type="ORF">BLA39750_01167</name>
</gene>
<sequence>MKYETIELFPAHLFEISVEDLISQAIENLVALFMKSVPIVVAYSGGKDSSVVAALTLHAAVQAKILGGDPFVVVTTGDTRVENPEITIHYKAELEKMRQFGEEHGIGVQVAIAQPNILSMFQVKVLTGRGVPSFANGSNDCSIDMKINPQRRLRKLLLSEMQKDGMREPVTLTGVRLDESEIRAARLKARGDRHDVPVRNKDGDLVLSPLMRWSEFDIWEAIALYGSGAYPTFSDFEEVKRIYAHAAGTSCAVVADAIYEGGKKHRQGRCGSRTGCWTCLAAEDKSLANMIEFDARYEYARGLNRLNRFMRNTQYDWSLRNWVGRTIMEGFIAVEPDTYSPKMVRMLTRFMLQLDFDEQQRARRAGEKPKFEILPLDVMVAVDAYQSLQGIARPFACWVDYYEIRTERMRYDIPEVERVPFTRMPETRFLHVGKDWEDSAGTEWTGLRDPLWENFMGESDDVLLTLKSGRIVWKAPVNREFSVDMESVYLMEEFELDRLLAKHESGFQPGGITAAYKWYFQYGCLNLSAGMLRKHDEICRRTSFKDRLGLTLEYDHEDLITQTVRYRELPEEARRAWAHKATTSGSQTDLLLEAA</sequence>
<dbReference type="InterPro" id="IPR014729">
    <property type="entry name" value="Rossmann-like_a/b/a_fold"/>
</dbReference>
<dbReference type="AlphaFoldDB" id="A0A6P2UTE4"/>
<dbReference type="PANTHER" id="PTHR43196:SF2">
    <property type="entry name" value="PHOSPHOADENOSINE PHOSPHOSULFATE REDUCTASE"/>
    <property type="match status" value="1"/>
</dbReference>
<feature type="domain" description="Phosphoadenosine phosphosulphate reductase" evidence="1">
    <location>
        <begin position="39"/>
        <end position="223"/>
    </location>
</feature>
<dbReference type="InterPro" id="IPR050128">
    <property type="entry name" value="Sulfate_adenylyltrnsfr_sub2"/>
</dbReference>
<evidence type="ECO:0000313" key="3">
    <source>
        <dbReference type="Proteomes" id="UP000494110"/>
    </source>
</evidence>
<dbReference type="PANTHER" id="PTHR43196">
    <property type="entry name" value="SULFATE ADENYLYLTRANSFERASE SUBUNIT 2"/>
    <property type="match status" value="1"/>
</dbReference>
<dbReference type="EMBL" id="CABVQN010000004">
    <property type="protein sequence ID" value="VWC80571.1"/>
    <property type="molecule type" value="Genomic_DNA"/>
</dbReference>
<evidence type="ECO:0000313" key="2">
    <source>
        <dbReference type="EMBL" id="VWC80571.1"/>
    </source>
</evidence>
<accession>A0A6P2UTE4</accession>
<evidence type="ECO:0000259" key="1">
    <source>
        <dbReference type="Pfam" id="PF01507"/>
    </source>
</evidence>
<dbReference type="RefSeq" id="WP_175011315.1">
    <property type="nucleotide sequence ID" value="NZ_CABVQN010000004.1"/>
</dbReference>
<organism evidence="2 3">
    <name type="scientific">Burkholderia lata (strain ATCC 17760 / DSM 23089 / LMG 22485 / NCIMB 9086 / R18194 / 383)</name>
    <dbReference type="NCBI Taxonomy" id="482957"/>
    <lineage>
        <taxon>Bacteria</taxon>
        <taxon>Pseudomonadati</taxon>
        <taxon>Pseudomonadota</taxon>
        <taxon>Betaproteobacteria</taxon>
        <taxon>Burkholderiales</taxon>
        <taxon>Burkholderiaceae</taxon>
        <taxon>Burkholderia</taxon>
        <taxon>Burkholderia cepacia complex</taxon>
    </lineage>
</organism>
<dbReference type="Proteomes" id="UP000494110">
    <property type="component" value="Unassembled WGS sequence"/>
</dbReference>
<dbReference type="Pfam" id="PF01507">
    <property type="entry name" value="PAPS_reduct"/>
    <property type="match status" value="1"/>
</dbReference>
<name>A0A6P2UTE4_BURL3</name>
<reference evidence="2 3" key="1">
    <citation type="submission" date="2019-09" db="EMBL/GenBank/DDBJ databases">
        <authorList>
            <person name="Depoorter E."/>
        </authorList>
    </citation>
    <scope>NUCLEOTIDE SEQUENCE [LARGE SCALE GENOMIC DNA]</scope>
    <source>
        <strain evidence="2">R-39750</strain>
    </source>
</reference>
<dbReference type="InterPro" id="IPR002500">
    <property type="entry name" value="PAPS_reduct_dom"/>
</dbReference>
<dbReference type="Gene3D" id="3.40.50.620">
    <property type="entry name" value="HUPs"/>
    <property type="match status" value="1"/>
</dbReference>
<dbReference type="SUPFAM" id="SSF52402">
    <property type="entry name" value="Adenine nucleotide alpha hydrolases-like"/>
    <property type="match status" value="1"/>
</dbReference>
<dbReference type="GO" id="GO:0003824">
    <property type="term" value="F:catalytic activity"/>
    <property type="evidence" value="ECO:0007669"/>
    <property type="project" value="InterPro"/>
</dbReference>